<dbReference type="Proteomes" id="UP000297229">
    <property type="component" value="Unassembled WGS sequence"/>
</dbReference>
<name>A0A4Z1IFM7_9HELO</name>
<organism evidence="1 2">
    <name type="scientific">Botrytis elliptica</name>
    <dbReference type="NCBI Taxonomy" id="278938"/>
    <lineage>
        <taxon>Eukaryota</taxon>
        <taxon>Fungi</taxon>
        <taxon>Dikarya</taxon>
        <taxon>Ascomycota</taxon>
        <taxon>Pezizomycotina</taxon>
        <taxon>Leotiomycetes</taxon>
        <taxon>Helotiales</taxon>
        <taxon>Sclerotiniaceae</taxon>
        <taxon>Botrytis</taxon>
    </lineage>
</organism>
<evidence type="ECO:0000313" key="1">
    <source>
        <dbReference type="EMBL" id="TGO60421.1"/>
    </source>
</evidence>
<keyword evidence="2" id="KW-1185">Reference proteome</keyword>
<evidence type="ECO:0000313" key="2">
    <source>
        <dbReference type="Proteomes" id="UP000297229"/>
    </source>
</evidence>
<dbReference type="EMBL" id="PQXM01001201">
    <property type="protein sequence ID" value="TGO60421.1"/>
    <property type="molecule type" value="Genomic_DNA"/>
</dbReference>
<comment type="caution">
    <text evidence="1">The sequence shown here is derived from an EMBL/GenBank/DDBJ whole genome shotgun (WGS) entry which is preliminary data.</text>
</comment>
<accession>A0A4Z1IFM7</accession>
<gene>
    <name evidence="1" type="ORF">BELL_1203g00020</name>
</gene>
<proteinExistence type="predicted"/>
<sequence length="64" mass="7231">MSGLLCNDSKYKSCEDEGFFPHINISRFSRIEAYPETWPNGGTRNSQVTQPDAGYVQHMTLFAS</sequence>
<protein>
    <submittedName>
        <fullName evidence="1">Uncharacterized protein</fullName>
    </submittedName>
</protein>
<reference evidence="1 2" key="1">
    <citation type="submission" date="2017-12" db="EMBL/GenBank/DDBJ databases">
        <title>Comparative genomics of Botrytis spp.</title>
        <authorList>
            <person name="Valero-Jimenez C.A."/>
            <person name="Tapia P."/>
            <person name="Veloso J."/>
            <person name="Silva-Moreno E."/>
            <person name="Staats M."/>
            <person name="Valdes J.H."/>
            <person name="Van Kan J.A.L."/>
        </authorList>
    </citation>
    <scope>NUCLEOTIDE SEQUENCE [LARGE SCALE GENOMIC DNA]</scope>
    <source>
        <strain evidence="1 2">Be9601</strain>
    </source>
</reference>
<dbReference type="AlphaFoldDB" id="A0A4Z1IFM7"/>